<organism evidence="2 3">
    <name type="scientific">Stenotrophomonas maltophilia (strain K279a)</name>
    <dbReference type="NCBI Taxonomy" id="522373"/>
    <lineage>
        <taxon>Bacteria</taxon>
        <taxon>Pseudomonadati</taxon>
        <taxon>Pseudomonadota</taxon>
        <taxon>Gammaproteobacteria</taxon>
        <taxon>Lysobacterales</taxon>
        <taxon>Lysobacteraceae</taxon>
        <taxon>Stenotrophomonas</taxon>
        <taxon>Stenotrophomonas maltophilia group</taxon>
    </lineage>
</organism>
<reference evidence="2 3" key="1">
    <citation type="journal article" date="2008" name="Genome Biol.">
        <title>The complete genome, comparative and functional analysis of Stenotrophomonas maltophilia reveals an organism heavily shielded by drug resistance determinants.</title>
        <authorList>
            <person name="Crossman L.C."/>
            <person name="Gould V.C."/>
            <person name="Dow J.M."/>
            <person name="Vernikos G.S."/>
            <person name="Okazaki A."/>
            <person name="Sebaihia M."/>
            <person name="Saunders D."/>
            <person name="Arrowsmith C."/>
            <person name="Carver T."/>
            <person name="Peters N."/>
            <person name="Adlem E."/>
            <person name="Kerhornou A."/>
            <person name="Lord A."/>
            <person name="Murphy L."/>
            <person name="Seeger K."/>
            <person name="Squares R."/>
            <person name="Rutter S."/>
            <person name="Quail M.A."/>
            <person name="Rajandream M.A."/>
            <person name="Harris D."/>
            <person name="Churcher C."/>
            <person name="Bentley S.D."/>
            <person name="Parkhill J."/>
            <person name="Thomson N.R."/>
            <person name="Avison M.B."/>
        </authorList>
    </citation>
    <scope>NUCLEOTIDE SEQUENCE [LARGE SCALE GENOMIC DNA]</scope>
    <source>
        <strain evidence="2 3">K279a</strain>
    </source>
</reference>
<dbReference type="Proteomes" id="UP000008840">
    <property type="component" value="Chromosome"/>
</dbReference>
<dbReference type="HOGENOM" id="CLU_066426_0_0_6"/>
<keyword evidence="3" id="KW-1185">Reference proteome</keyword>
<dbReference type="eggNOG" id="ENOG5033P2Q">
    <property type="taxonomic scope" value="Bacteria"/>
</dbReference>
<accession>B2FHG0</accession>
<feature type="compositionally biased region" description="Low complexity" evidence="1">
    <location>
        <begin position="71"/>
        <end position="88"/>
    </location>
</feature>
<name>B2FHG0_STRMK</name>
<proteinExistence type="predicted"/>
<dbReference type="EMBL" id="AM743169">
    <property type="protein sequence ID" value="CAQ43803.1"/>
    <property type="molecule type" value="Genomic_DNA"/>
</dbReference>
<feature type="compositionally biased region" description="Low complexity" evidence="1">
    <location>
        <begin position="101"/>
        <end position="110"/>
    </location>
</feature>
<evidence type="ECO:0000313" key="3">
    <source>
        <dbReference type="Proteomes" id="UP000008840"/>
    </source>
</evidence>
<protein>
    <recommendedName>
        <fullName evidence="4">Lipoprotein</fullName>
    </recommendedName>
</protein>
<evidence type="ECO:0000313" key="2">
    <source>
        <dbReference type="EMBL" id="CAQ43803.1"/>
    </source>
</evidence>
<gene>
    <name evidence="2" type="ordered locus">Smlt0194</name>
</gene>
<dbReference type="EnsemblBacteria" id="CAQ43803">
    <property type="protein sequence ID" value="CAQ43803"/>
    <property type="gene ID" value="Smlt0194"/>
</dbReference>
<dbReference type="KEGG" id="sml:Smlt0194"/>
<dbReference type="PROSITE" id="PS51257">
    <property type="entry name" value="PROKAR_LIPOPROTEIN"/>
    <property type="match status" value="1"/>
</dbReference>
<evidence type="ECO:0000256" key="1">
    <source>
        <dbReference type="SAM" id="MobiDB-lite"/>
    </source>
</evidence>
<evidence type="ECO:0008006" key="4">
    <source>
        <dbReference type="Google" id="ProtNLM"/>
    </source>
</evidence>
<feature type="region of interest" description="Disordered" evidence="1">
    <location>
        <begin position="71"/>
        <end position="110"/>
    </location>
</feature>
<dbReference type="AlphaFoldDB" id="B2FHG0"/>
<sequence length="353" mass="37717">MRGRRNRPAHVLAPVPGGWGAVSCRPSGPATLTMERRMHHPPEPCWTLPLRPLRAFAACLLVSLSAAACSAADPAPSSSQPGAPVQAADAPRQDVAPMQNTSPDTAVTPPDAPTVMYFTYQVDGDGATSYEVQNGSVATFWFGHTFTLDGTTYYTGFSWDTREHYGKPGEQSPAGPDDRANLAEATFVLAGADAKKPWKFRGQEWTIGALGAYDKADDVDTRRKPLEHRTADGRLLLAVPTSSFDRGISSTGYALLLFNPKRSEDDVDSKVWRYVGSVRTGEDNSAACDEGNVMPCTDSDGELAFAADGNGLPRLTVTFKGTTIEGPGKTRALGAGDAVHYTFDSATQQYVAP</sequence>